<proteinExistence type="predicted"/>
<protein>
    <recommendedName>
        <fullName evidence="3">Type 1 pili tip component</fullName>
    </recommendedName>
</protein>
<sequence length="115" mass="12913">MKLNELAQLWESTASGQMTESEYHLKLPVEDAAKLEALCELYPKRTKEQLLTDLLSAALEDVEKSLPYVPGKTVVATDEMGDPLYEDVGPTPKYLSLSKKHLQRLRSTLKPSTNH</sequence>
<accession>A0AA37T4X8</accession>
<name>A0AA37T4X8_9GAMM</name>
<dbReference type="AlphaFoldDB" id="A0AA37T4X8"/>
<gene>
    <name evidence="1" type="ORF">GCM10007877_29820</name>
</gene>
<dbReference type="Proteomes" id="UP001156870">
    <property type="component" value="Unassembled WGS sequence"/>
</dbReference>
<dbReference type="RefSeq" id="WP_232593785.1">
    <property type="nucleotide sequence ID" value="NZ_BSPD01000073.1"/>
</dbReference>
<evidence type="ECO:0000313" key="1">
    <source>
        <dbReference type="EMBL" id="GLS27263.1"/>
    </source>
</evidence>
<reference evidence="1 2" key="1">
    <citation type="journal article" date="2014" name="Int. J. Syst. Evol. Microbiol.">
        <title>Complete genome sequence of Corynebacterium casei LMG S-19264T (=DSM 44701T), isolated from a smear-ripened cheese.</title>
        <authorList>
            <consortium name="US DOE Joint Genome Institute (JGI-PGF)"/>
            <person name="Walter F."/>
            <person name="Albersmeier A."/>
            <person name="Kalinowski J."/>
            <person name="Ruckert C."/>
        </authorList>
    </citation>
    <scope>NUCLEOTIDE SEQUENCE [LARGE SCALE GENOMIC DNA]</scope>
    <source>
        <strain evidence="1 2">NBRC 110095</strain>
    </source>
</reference>
<dbReference type="EMBL" id="BSPD01000073">
    <property type="protein sequence ID" value="GLS27263.1"/>
    <property type="molecule type" value="Genomic_DNA"/>
</dbReference>
<keyword evidence="2" id="KW-1185">Reference proteome</keyword>
<comment type="caution">
    <text evidence="1">The sequence shown here is derived from an EMBL/GenBank/DDBJ whole genome shotgun (WGS) entry which is preliminary data.</text>
</comment>
<evidence type="ECO:0008006" key="3">
    <source>
        <dbReference type="Google" id="ProtNLM"/>
    </source>
</evidence>
<organism evidence="1 2">
    <name type="scientific">Marinibactrum halimedae</name>
    <dbReference type="NCBI Taxonomy" id="1444977"/>
    <lineage>
        <taxon>Bacteria</taxon>
        <taxon>Pseudomonadati</taxon>
        <taxon>Pseudomonadota</taxon>
        <taxon>Gammaproteobacteria</taxon>
        <taxon>Cellvibrionales</taxon>
        <taxon>Cellvibrionaceae</taxon>
        <taxon>Marinibactrum</taxon>
    </lineage>
</organism>
<evidence type="ECO:0000313" key="2">
    <source>
        <dbReference type="Proteomes" id="UP001156870"/>
    </source>
</evidence>